<organism evidence="1 2">
    <name type="scientific">Trichoderma citrinoviride</name>
    <dbReference type="NCBI Taxonomy" id="58853"/>
    <lineage>
        <taxon>Eukaryota</taxon>
        <taxon>Fungi</taxon>
        <taxon>Dikarya</taxon>
        <taxon>Ascomycota</taxon>
        <taxon>Pezizomycotina</taxon>
        <taxon>Sordariomycetes</taxon>
        <taxon>Hypocreomycetidae</taxon>
        <taxon>Hypocreales</taxon>
        <taxon>Hypocreaceae</taxon>
        <taxon>Trichoderma</taxon>
    </lineage>
</organism>
<accession>A0A2T4B738</accession>
<dbReference type="Proteomes" id="UP000241546">
    <property type="component" value="Unassembled WGS sequence"/>
</dbReference>
<dbReference type="AlphaFoldDB" id="A0A2T4B738"/>
<evidence type="ECO:0000313" key="2">
    <source>
        <dbReference type="Proteomes" id="UP000241546"/>
    </source>
</evidence>
<name>A0A2T4B738_9HYPO</name>
<dbReference type="EMBL" id="KZ680215">
    <property type="protein sequence ID" value="PTB65137.1"/>
    <property type="molecule type" value="Genomic_DNA"/>
</dbReference>
<dbReference type="GeneID" id="36601620"/>
<dbReference type="RefSeq" id="XP_024748457.1">
    <property type="nucleotide sequence ID" value="XM_024893502.1"/>
</dbReference>
<evidence type="ECO:0000313" key="1">
    <source>
        <dbReference type="EMBL" id="PTB65137.1"/>
    </source>
</evidence>
<protein>
    <submittedName>
        <fullName evidence="1">Uncharacterized protein</fullName>
    </submittedName>
</protein>
<gene>
    <name evidence="1" type="ORF">BBK36DRAFT_1142144</name>
</gene>
<sequence length="236" mass="25661">MVDLDLAESYSSGRGPHELVRSKAFRGLGRSCVWGFAVGSIAVPLHCIRIQLHSAIDACDSHNHAAGICRTEPPSQALLADYIRVTCPPESTGTELWAVTKVRSRGNGSKQHPGSSREALSLLCLLLNKRKHYAMPCLVLFVDQFLPVAPLCREWSEVSCVFVHANGQGSAGCRGSSVWMVDWLCSVEEYYLRLAVLPDASTRSGYAEESAPRPRLQLDGLVVLTRGYGGDFGSSI</sequence>
<keyword evidence="2" id="KW-1185">Reference proteome</keyword>
<proteinExistence type="predicted"/>
<reference evidence="2" key="1">
    <citation type="submission" date="2016-07" db="EMBL/GenBank/DDBJ databases">
        <title>Multiple horizontal gene transfer events from other fungi enriched the ability of initially mycotrophic Trichoderma (Ascomycota) to feed on dead plant biomass.</title>
        <authorList>
            <consortium name="DOE Joint Genome Institute"/>
            <person name="Atanasova L."/>
            <person name="Chenthamara K."/>
            <person name="Zhang J."/>
            <person name="Grujic M."/>
            <person name="Henrissat B."/>
            <person name="Kuo A."/>
            <person name="Aerts A."/>
            <person name="Salamov A."/>
            <person name="Lipzen A."/>
            <person name="Labutti K."/>
            <person name="Barry K."/>
            <person name="Miao Y."/>
            <person name="Rahimi M.J."/>
            <person name="Shen Q."/>
            <person name="Grigoriev I.V."/>
            <person name="Kubicek C.P."/>
            <person name="Druzhinina I.S."/>
        </authorList>
    </citation>
    <scope>NUCLEOTIDE SEQUENCE [LARGE SCALE GENOMIC DNA]</scope>
    <source>
        <strain evidence="2">TUCIM 6016</strain>
    </source>
</reference>